<feature type="compositionally biased region" description="Polar residues" evidence="1">
    <location>
        <begin position="34"/>
        <end position="45"/>
    </location>
</feature>
<feature type="compositionally biased region" description="Basic and acidic residues" evidence="1">
    <location>
        <begin position="157"/>
        <end position="173"/>
    </location>
</feature>
<name>A0A8H6EHE6_9HELO</name>
<dbReference type="EMBL" id="JABFCT010000010">
    <property type="protein sequence ID" value="KAF5872429.1"/>
    <property type="molecule type" value="Genomic_DNA"/>
</dbReference>
<evidence type="ECO:0000256" key="1">
    <source>
        <dbReference type="SAM" id="MobiDB-lite"/>
    </source>
</evidence>
<feature type="compositionally biased region" description="Polar residues" evidence="1">
    <location>
        <begin position="1"/>
        <end position="18"/>
    </location>
</feature>
<feature type="compositionally biased region" description="Low complexity" evidence="1">
    <location>
        <begin position="111"/>
        <end position="126"/>
    </location>
</feature>
<feature type="compositionally biased region" description="Polar residues" evidence="1">
    <location>
        <begin position="270"/>
        <end position="287"/>
    </location>
</feature>
<protein>
    <submittedName>
        <fullName evidence="2">Uncharacterized protein</fullName>
    </submittedName>
</protein>
<feature type="compositionally biased region" description="Polar residues" evidence="1">
    <location>
        <begin position="241"/>
        <end position="251"/>
    </location>
</feature>
<dbReference type="OrthoDB" id="3563926at2759"/>
<evidence type="ECO:0000313" key="2">
    <source>
        <dbReference type="EMBL" id="KAF5872429.1"/>
    </source>
</evidence>
<reference evidence="2 3" key="1">
    <citation type="journal article" date="2020" name="Phytopathology">
        <title>A high-quality genome resource of Botrytis fragariae, a new and rapidly spreading fungal pathogen causing strawberry gray mold in the U.S.A.</title>
        <authorList>
            <person name="Wu Y."/>
            <person name="Saski C.A."/>
            <person name="Schnabel G."/>
            <person name="Xiao S."/>
            <person name="Hu M."/>
        </authorList>
    </citation>
    <scope>NUCLEOTIDE SEQUENCE [LARGE SCALE GENOMIC DNA]</scope>
    <source>
        <strain evidence="2 3">BVB16</strain>
    </source>
</reference>
<feature type="compositionally biased region" description="Basic and acidic residues" evidence="1">
    <location>
        <begin position="48"/>
        <end position="101"/>
    </location>
</feature>
<dbReference type="Proteomes" id="UP000531561">
    <property type="component" value="Unassembled WGS sequence"/>
</dbReference>
<evidence type="ECO:0000313" key="3">
    <source>
        <dbReference type="Proteomes" id="UP000531561"/>
    </source>
</evidence>
<dbReference type="RefSeq" id="XP_037191375.1">
    <property type="nucleotide sequence ID" value="XM_037336165.1"/>
</dbReference>
<dbReference type="GeneID" id="59259857"/>
<feature type="compositionally biased region" description="Polar residues" evidence="1">
    <location>
        <begin position="135"/>
        <end position="156"/>
    </location>
</feature>
<proteinExistence type="predicted"/>
<accession>A0A8H6EHE6</accession>
<comment type="caution">
    <text evidence="2">The sequence shown here is derived from an EMBL/GenBank/DDBJ whole genome shotgun (WGS) entry which is preliminary data.</text>
</comment>
<keyword evidence="3" id="KW-1185">Reference proteome</keyword>
<feature type="region of interest" description="Disordered" evidence="1">
    <location>
        <begin position="1"/>
        <end position="315"/>
    </location>
</feature>
<feature type="compositionally biased region" description="Polar residues" evidence="1">
    <location>
        <begin position="215"/>
        <end position="227"/>
    </location>
</feature>
<sequence>MASRSGQSEYEESIQPSDTSDRTVSSKKPHKYGTISSSEKASRQPSGRYERGDDGEREREREEEERRRRKEKEREEKEKEKERNRRREGNEDSRRRDESIDRYTSSIAGKSTDSLDTLDPSDSISSVGPRAPLSSVASDSTLTPLPTRSRVSTMSKSTDRKSDSGKGKKREVESNYSTRKQDSGNSVAPSIISSVSSRAPPSSTASHSTRTPSSIGSEISTISNDTVLANRRAKSDARSDYSASTRVSSKYGSDVSGATEKQRYMIPVQLPQSGTSKDSDPSESTSHGAPVRLTPRNISYTKPLVVRPHPQFKNA</sequence>
<organism evidence="2 3">
    <name type="scientific">Botrytis fragariae</name>
    <dbReference type="NCBI Taxonomy" id="1964551"/>
    <lineage>
        <taxon>Eukaryota</taxon>
        <taxon>Fungi</taxon>
        <taxon>Dikarya</taxon>
        <taxon>Ascomycota</taxon>
        <taxon>Pezizomycotina</taxon>
        <taxon>Leotiomycetes</taxon>
        <taxon>Helotiales</taxon>
        <taxon>Sclerotiniaceae</taxon>
        <taxon>Botrytis</taxon>
    </lineage>
</organism>
<gene>
    <name evidence="2" type="ORF">Bfra_005788</name>
</gene>
<feature type="compositionally biased region" description="Low complexity" evidence="1">
    <location>
        <begin position="186"/>
        <end position="214"/>
    </location>
</feature>
<dbReference type="AlphaFoldDB" id="A0A8H6EHE6"/>